<sequence length="40" mass="4167">MKATCLWVLFALMAALSVGCEPESGEVVIDSMIDPAPAAE</sequence>
<dbReference type="PROSITE" id="PS51257">
    <property type="entry name" value="PROKAR_LIPOPROTEIN"/>
    <property type="match status" value="1"/>
</dbReference>
<accession>A0A0F9XFN9</accession>
<dbReference type="AlphaFoldDB" id="A0A0F9XFN9"/>
<reference evidence="1" key="1">
    <citation type="journal article" date="2015" name="Nature">
        <title>Complex archaea that bridge the gap between prokaryotes and eukaryotes.</title>
        <authorList>
            <person name="Spang A."/>
            <person name="Saw J.H."/>
            <person name="Jorgensen S.L."/>
            <person name="Zaremba-Niedzwiedzka K."/>
            <person name="Martijn J."/>
            <person name="Lind A.E."/>
            <person name="van Eijk R."/>
            <person name="Schleper C."/>
            <person name="Guy L."/>
            <person name="Ettema T.J."/>
        </authorList>
    </citation>
    <scope>NUCLEOTIDE SEQUENCE</scope>
</reference>
<protein>
    <submittedName>
        <fullName evidence="1">Uncharacterized protein</fullName>
    </submittedName>
</protein>
<gene>
    <name evidence="1" type="ORF">LCGC14_0225860</name>
</gene>
<organism evidence="1">
    <name type="scientific">marine sediment metagenome</name>
    <dbReference type="NCBI Taxonomy" id="412755"/>
    <lineage>
        <taxon>unclassified sequences</taxon>
        <taxon>metagenomes</taxon>
        <taxon>ecological metagenomes</taxon>
    </lineage>
</organism>
<comment type="caution">
    <text evidence="1">The sequence shown here is derived from an EMBL/GenBank/DDBJ whole genome shotgun (WGS) entry which is preliminary data.</text>
</comment>
<name>A0A0F9XFN9_9ZZZZ</name>
<proteinExistence type="predicted"/>
<dbReference type="EMBL" id="LAZR01000108">
    <property type="protein sequence ID" value="KKN90643.1"/>
    <property type="molecule type" value="Genomic_DNA"/>
</dbReference>
<evidence type="ECO:0000313" key="1">
    <source>
        <dbReference type="EMBL" id="KKN90643.1"/>
    </source>
</evidence>